<dbReference type="OrthoDB" id="329666at2759"/>
<proteinExistence type="predicted"/>
<organism evidence="1 2">
    <name type="scientific">Trichinella zimbabwensis</name>
    <dbReference type="NCBI Taxonomy" id="268475"/>
    <lineage>
        <taxon>Eukaryota</taxon>
        <taxon>Metazoa</taxon>
        <taxon>Ecdysozoa</taxon>
        <taxon>Nematoda</taxon>
        <taxon>Enoplea</taxon>
        <taxon>Dorylaimia</taxon>
        <taxon>Trichinellida</taxon>
        <taxon>Trichinellidae</taxon>
        <taxon>Trichinella</taxon>
    </lineage>
</organism>
<name>A0A0V1GI21_9BILA</name>
<feature type="non-terminal residue" evidence="1">
    <location>
        <position position="82"/>
    </location>
</feature>
<reference evidence="1 2" key="1">
    <citation type="submission" date="2015-01" db="EMBL/GenBank/DDBJ databases">
        <title>Evolution of Trichinella species and genotypes.</title>
        <authorList>
            <person name="Korhonen P.K."/>
            <person name="Edoardo P."/>
            <person name="Giuseppe L.R."/>
            <person name="Gasser R.B."/>
        </authorList>
    </citation>
    <scope>NUCLEOTIDE SEQUENCE [LARGE SCALE GENOMIC DNA]</scope>
    <source>
        <strain evidence="1">ISS1029</strain>
    </source>
</reference>
<dbReference type="Proteomes" id="UP000055024">
    <property type="component" value="Unassembled WGS sequence"/>
</dbReference>
<accession>A0A0V1GI21</accession>
<gene>
    <name evidence="1" type="ORF">T11_11290</name>
</gene>
<protein>
    <submittedName>
        <fullName evidence="1">Uncharacterized protein</fullName>
    </submittedName>
</protein>
<evidence type="ECO:0000313" key="1">
    <source>
        <dbReference type="EMBL" id="KRY97892.1"/>
    </source>
</evidence>
<sequence>LNDSNYLERVCLKDGKDYAEFKKEALNFCSDWLKGNRFVQVGLIYLDGNNNLPEGCSVRCHCMVQDVRGVEYFAKMKVICPH</sequence>
<evidence type="ECO:0000313" key="2">
    <source>
        <dbReference type="Proteomes" id="UP000055024"/>
    </source>
</evidence>
<feature type="non-terminal residue" evidence="1">
    <location>
        <position position="1"/>
    </location>
</feature>
<dbReference type="STRING" id="268475.A0A0V1GI21"/>
<dbReference type="AlphaFoldDB" id="A0A0V1GI21"/>
<keyword evidence="2" id="KW-1185">Reference proteome</keyword>
<comment type="caution">
    <text evidence="1">The sequence shown here is derived from an EMBL/GenBank/DDBJ whole genome shotgun (WGS) entry which is preliminary data.</text>
</comment>
<dbReference type="EMBL" id="JYDP01001718">
    <property type="protein sequence ID" value="KRY97892.1"/>
    <property type="molecule type" value="Genomic_DNA"/>
</dbReference>